<dbReference type="GO" id="GO:0003677">
    <property type="term" value="F:DNA binding"/>
    <property type="evidence" value="ECO:0007669"/>
    <property type="project" value="UniProtKB-KW"/>
</dbReference>
<name>A0A841BHM2_9ACTN</name>
<dbReference type="InterPro" id="IPR036390">
    <property type="entry name" value="WH_DNA-bd_sf"/>
</dbReference>
<dbReference type="AlphaFoldDB" id="A0A841BHM2"/>
<dbReference type="Gene3D" id="1.10.10.10">
    <property type="entry name" value="Winged helix-like DNA-binding domain superfamily/Winged helix DNA-binding domain"/>
    <property type="match status" value="1"/>
</dbReference>
<sequence>MPEAGDGPGRSWGGVAFLLAQLGAHAAELFAARIADLDLTPAQAGLLRMISVMPGLSQQAYAKRLGTPPSRFVILVDAMQDRGLIERRTGQPDRRSYALHLTDAGQHLLRQLGAVGKAHDDGLCAALTPDERVTLRELLARVAQQQNLTAGVHPGYRRPSGT</sequence>
<dbReference type="Proteomes" id="UP000587527">
    <property type="component" value="Unassembled WGS sequence"/>
</dbReference>
<evidence type="ECO:0000313" key="2">
    <source>
        <dbReference type="EMBL" id="MBB5867784.1"/>
    </source>
</evidence>
<keyword evidence="2" id="KW-0238">DNA-binding</keyword>
<dbReference type="GO" id="GO:0003700">
    <property type="term" value="F:DNA-binding transcription factor activity"/>
    <property type="evidence" value="ECO:0007669"/>
    <property type="project" value="InterPro"/>
</dbReference>
<evidence type="ECO:0000313" key="3">
    <source>
        <dbReference type="Proteomes" id="UP000587527"/>
    </source>
</evidence>
<dbReference type="PANTHER" id="PTHR33164">
    <property type="entry name" value="TRANSCRIPTIONAL REGULATOR, MARR FAMILY"/>
    <property type="match status" value="1"/>
</dbReference>
<dbReference type="InterPro" id="IPR039422">
    <property type="entry name" value="MarR/SlyA-like"/>
</dbReference>
<dbReference type="EMBL" id="JACHMN010000001">
    <property type="protein sequence ID" value="MBB5867784.1"/>
    <property type="molecule type" value="Genomic_DNA"/>
</dbReference>
<feature type="domain" description="HTH marR-type" evidence="1">
    <location>
        <begin position="12"/>
        <end position="144"/>
    </location>
</feature>
<dbReference type="SMART" id="SM00347">
    <property type="entry name" value="HTH_MARR"/>
    <property type="match status" value="1"/>
</dbReference>
<proteinExistence type="predicted"/>
<dbReference type="PROSITE" id="PS50995">
    <property type="entry name" value="HTH_MARR_2"/>
    <property type="match status" value="1"/>
</dbReference>
<dbReference type="InterPro" id="IPR000835">
    <property type="entry name" value="HTH_MarR-typ"/>
</dbReference>
<dbReference type="Pfam" id="PF12802">
    <property type="entry name" value="MarR_2"/>
    <property type="match status" value="1"/>
</dbReference>
<dbReference type="PRINTS" id="PR00598">
    <property type="entry name" value="HTHMARR"/>
</dbReference>
<accession>A0A841BHM2</accession>
<dbReference type="RefSeq" id="WP_184832940.1">
    <property type="nucleotide sequence ID" value="NZ_JACHMN010000001.1"/>
</dbReference>
<protein>
    <submittedName>
        <fullName evidence="2">DNA-binding MarR family transcriptional regulator</fullName>
    </submittedName>
</protein>
<dbReference type="GO" id="GO:0006950">
    <property type="term" value="P:response to stress"/>
    <property type="evidence" value="ECO:0007669"/>
    <property type="project" value="TreeGrafter"/>
</dbReference>
<comment type="caution">
    <text evidence="2">The sequence shown here is derived from an EMBL/GenBank/DDBJ whole genome shotgun (WGS) entry which is preliminary data.</text>
</comment>
<dbReference type="PANTHER" id="PTHR33164:SF89">
    <property type="entry name" value="MARR FAMILY REGULATORY PROTEIN"/>
    <property type="match status" value="1"/>
</dbReference>
<evidence type="ECO:0000259" key="1">
    <source>
        <dbReference type="PROSITE" id="PS50995"/>
    </source>
</evidence>
<dbReference type="SUPFAM" id="SSF46785">
    <property type="entry name" value="Winged helix' DNA-binding domain"/>
    <property type="match status" value="1"/>
</dbReference>
<organism evidence="2 3">
    <name type="scientific">Allocatelliglobosispora scoriae</name>
    <dbReference type="NCBI Taxonomy" id="643052"/>
    <lineage>
        <taxon>Bacteria</taxon>
        <taxon>Bacillati</taxon>
        <taxon>Actinomycetota</taxon>
        <taxon>Actinomycetes</taxon>
        <taxon>Micromonosporales</taxon>
        <taxon>Micromonosporaceae</taxon>
        <taxon>Allocatelliglobosispora</taxon>
    </lineage>
</organism>
<reference evidence="2 3" key="1">
    <citation type="submission" date="2020-08" db="EMBL/GenBank/DDBJ databases">
        <title>Sequencing the genomes of 1000 actinobacteria strains.</title>
        <authorList>
            <person name="Klenk H.-P."/>
        </authorList>
    </citation>
    <scope>NUCLEOTIDE SEQUENCE [LARGE SCALE GENOMIC DNA]</scope>
    <source>
        <strain evidence="2 3">DSM 45362</strain>
    </source>
</reference>
<keyword evidence="3" id="KW-1185">Reference proteome</keyword>
<gene>
    <name evidence="2" type="ORF">F4553_001163</name>
</gene>
<dbReference type="InterPro" id="IPR036388">
    <property type="entry name" value="WH-like_DNA-bd_sf"/>
</dbReference>